<dbReference type="STRING" id="131310.A0A0N4ZI27"/>
<evidence type="ECO:0000256" key="1">
    <source>
        <dbReference type="PROSITE-ProRule" id="PRU00047"/>
    </source>
</evidence>
<evidence type="ECO:0000313" key="3">
    <source>
        <dbReference type="Proteomes" id="UP000038045"/>
    </source>
</evidence>
<dbReference type="AlphaFoldDB" id="A0A0N4ZI27"/>
<accession>A0A0N4ZI27</accession>
<dbReference type="PROSITE" id="PS50158">
    <property type="entry name" value="ZF_CCHC"/>
    <property type="match status" value="1"/>
</dbReference>
<reference evidence="4" key="1">
    <citation type="submission" date="2017-02" db="UniProtKB">
        <authorList>
            <consortium name="WormBaseParasite"/>
        </authorList>
    </citation>
    <scope>IDENTIFICATION</scope>
</reference>
<dbReference type="InterPro" id="IPR036875">
    <property type="entry name" value="Znf_CCHC_sf"/>
</dbReference>
<dbReference type="InterPro" id="IPR001878">
    <property type="entry name" value="Znf_CCHC"/>
</dbReference>
<keyword evidence="1" id="KW-0479">Metal-binding</keyword>
<dbReference type="GO" id="GO:0008270">
    <property type="term" value="F:zinc ion binding"/>
    <property type="evidence" value="ECO:0007669"/>
    <property type="project" value="UniProtKB-KW"/>
</dbReference>
<dbReference type="GO" id="GO:0019899">
    <property type="term" value="F:enzyme binding"/>
    <property type="evidence" value="ECO:0007669"/>
    <property type="project" value="UniProtKB-ARBA"/>
</dbReference>
<organism evidence="3 4">
    <name type="scientific">Parastrongyloides trichosuri</name>
    <name type="common">Possum-specific nematode worm</name>
    <dbReference type="NCBI Taxonomy" id="131310"/>
    <lineage>
        <taxon>Eukaryota</taxon>
        <taxon>Metazoa</taxon>
        <taxon>Ecdysozoa</taxon>
        <taxon>Nematoda</taxon>
        <taxon>Chromadorea</taxon>
        <taxon>Rhabditida</taxon>
        <taxon>Tylenchina</taxon>
        <taxon>Panagrolaimomorpha</taxon>
        <taxon>Strongyloidoidea</taxon>
        <taxon>Strongyloididae</taxon>
        <taxon>Parastrongyloides</taxon>
    </lineage>
</organism>
<protein>
    <submittedName>
        <fullName evidence="4">CCHC-type domain-containing protein</fullName>
    </submittedName>
</protein>
<dbReference type="SUPFAM" id="SSF57756">
    <property type="entry name" value="Retrovirus zinc finger-like domains"/>
    <property type="match status" value="1"/>
</dbReference>
<keyword evidence="1" id="KW-0862">Zinc</keyword>
<sequence length="330" mass="39147">MEALKASINKEGGIVPLSNYIKKNQIKPNALEAENFFYENTNAINSFFPTEELMEDNCQELKLLMCSLLKVPVGNELFVCYENNREQFPKAEFEFLIETVRCDYIKAVNIISDPDSLRTERQRHDESVRDFNDRFNQQLAIIYPFYGRRKTDKIWKGEPNLTQEEIILRTELFYIYCGNLISRIRNKIPDFKVADKCLKVAMEKAFNIETTINGIWKAFQLSKFLTATMKNRSKHMKFFDIQTSLDIANDKPVINRQEIELTVEHYNCETPGYYNKDRKRQRVICQNCGKLGHINKYCRSGRHRNYGNYKKRRIRRTIKRYERGNSTYNR</sequence>
<dbReference type="GO" id="GO:0003676">
    <property type="term" value="F:nucleic acid binding"/>
    <property type="evidence" value="ECO:0007669"/>
    <property type="project" value="InterPro"/>
</dbReference>
<dbReference type="WBParaSite" id="PTRK_0000758400.1">
    <property type="protein sequence ID" value="PTRK_0000758400.1"/>
    <property type="gene ID" value="PTRK_0000758400"/>
</dbReference>
<proteinExistence type="predicted"/>
<evidence type="ECO:0000313" key="4">
    <source>
        <dbReference type="WBParaSite" id="PTRK_0000758400.1"/>
    </source>
</evidence>
<dbReference type="Proteomes" id="UP000038045">
    <property type="component" value="Unplaced"/>
</dbReference>
<keyword evidence="3" id="KW-1185">Reference proteome</keyword>
<keyword evidence="1" id="KW-0863">Zinc-finger</keyword>
<name>A0A0N4ZI27_PARTI</name>
<feature type="domain" description="CCHC-type" evidence="2">
    <location>
        <begin position="285"/>
        <end position="300"/>
    </location>
</feature>
<evidence type="ECO:0000259" key="2">
    <source>
        <dbReference type="PROSITE" id="PS50158"/>
    </source>
</evidence>